<dbReference type="Proteomes" id="UP000250991">
    <property type="component" value="Unassembled WGS sequence"/>
</dbReference>
<name>A0A2X1LB44_ECOLX</name>
<dbReference type="AlphaFoldDB" id="A0A2X1LB44"/>
<organism evidence="2 3">
    <name type="scientific">Escherichia coli</name>
    <dbReference type="NCBI Taxonomy" id="562"/>
    <lineage>
        <taxon>Bacteria</taxon>
        <taxon>Pseudomonadati</taxon>
        <taxon>Pseudomonadota</taxon>
        <taxon>Gammaproteobacteria</taxon>
        <taxon>Enterobacterales</taxon>
        <taxon>Enterobacteriaceae</taxon>
        <taxon>Escherichia</taxon>
    </lineage>
</organism>
<evidence type="ECO:0000313" key="3">
    <source>
        <dbReference type="Proteomes" id="UP000250991"/>
    </source>
</evidence>
<keyword evidence="1" id="KW-1133">Transmembrane helix</keyword>
<sequence length="64" mass="7432">MPGVPEVKFMGILTVYVLGGTEIYKKKEKKIIFFLGACVSFLVLRLFRDLLIRGFYKENSFYGF</sequence>
<protein>
    <submittedName>
        <fullName evidence="2">Uncharacterized protein</fullName>
    </submittedName>
</protein>
<proteinExistence type="predicted"/>
<keyword evidence="1" id="KW-0812">Transmembrane</keyword>
<evidence type="ECO:0000256" key="1">
    <source>
        <dbReference type="SAM" id="Phobius"/>
    </source>
</evidence>
<keyword evidence="1" id="KW-0472">Membrane</keyword>
<gene>
    <name evidence="2" type="ORF">NCTC8009_00052</name>
</gene>
<accession>A0A2X1LB44</accession>
<feature type="transmembrane region" description="Helical" evidence="1">
    <location>
        <begin position="31"/>
        <end position="47"/>
    </location>
</feature>
<reference evidence="2 3" key="1">
    <citation type="submission" date="2018-06" db="EMBL/GenBank/DDBJ databases">
        <authorList>
            <consortium name="Pathogen Informatics"/>
            <person name="Doyle S."/>
        </authorList>
    </citation>
    <scope>NUCLEOTIDE SEQUENCE [LARGE SCALE GENOMIC DNA]</scope>
    <source>
        <strain evidence="2 3">NCTC8009</strain>
    </source>
</reference>
<evidence type="ECO:0000313" key="2">
    <source>
        <dbReference type="EMBL" id="SPW62112.1"/>
    </source>
</evidence>
<dbReference type="EMBL" id="UARW01000001">
    <property type="protein sequence ID" value="SPW62112.1"/>
    <property type="molecule type" value="Genomic_DNA"/>
</dbReference>